<protein>
    <submittedName>
        <fullName evidence="2">Uncharacterized protein LOC110272980</fullName>
    </submittedName>
</protein>
<reference evidence="2" key="2">
    <citation type="submission" date="2025-08" db="UniProtKB">
        <authorList>
            <consortium name="RefSeq"/>
        </authorList>
    </citation>
    <scope>IDENTIFICATION</scope>
    <source>
        <tissue evidence="2">Whole plant</tissue>
    </source>
</reference>
<dbReference type="PANTHER" id="PTHR33067:SF9">
    <property type="entry name" value="RNA-DIRECTED DNA POLYMERASE"/>
    <property type="match status" value="1"/>
</dbReference>
<dbReference type="KEGG" id="adu:110272980"/>
<dbReference type="PANTHER" id="PTHR33067">
    <property type="entry name" value="RNA-DIRECTED DNA POLYMERASE-RELATED"/>
    <property type="match status" value="1"/>
</dbReference>
<dbReference type="RefSeq" id="XP_020981446.1">
    <property type="nucleotide sequence ID" value="XM_021125787.1"/>
</dbReference>
<dbReference type="GeneID" id="110272980"/>
<proteinExistence type="predicted"/>
<name>A0A6P5MEP1_ARADU</name>
<dbReference type="AlphaFoldDB" id="A0A6P5MEP1"/>
<organism evidence="1 2">
    <name type="scientific">Arachis duranensis</name>
    <name type="common">Wild peanut</name>
    <dbReference type="NCBI Taxonomy" id="130453"/>
    <lineage>
        <taxon>Eukaryota</taxon>
        <taxon>Viridiplantae</taxon>
        <taxon>Streptophyta</taxon>
        <taxon>Embryophyta</taxon>
        <taxon>Tracheophyta</taxon>
        <taxon>Spermatophyta</taxon>
        <taxon>Magnoliopsida</taxon>
        <taxon>eudicotyledons</taxon>
        <taxon>Gunneridae</taxon>
        <taxon>Pentapetalae</taxon>
        <taxon>rosids</taxon>
        <taxon>fabids</taxon>
        <taxon>Fabales</taxon>
        <taxon>Fabaceae</taxon>
        <taxon>Papilionoideae</taxon>
        <taxon>50 kb inversion clade</taxon>
        <taxon>dalbergioids sensu lato</taxon>
        <taxon>Dalbergieae</taxon>
        <taxon>Pterocarpus clade</taxon>
        <taxon>Arachis</taxon>
    </lineage>
</organism>
<gene>
    <name evidence="2" type="primary">LOC110272980</name>
</gene>
<dbReference type="InterPro" id="IPR021109">
    <property type="entry name" value="Peptidase_aspartic_dom_sf"/>
</dbReference>
<dbReference type="Proteomes" id="UP000515211">
    <property type="component" value="Chromosome 6"/>
</dbReference>
<keyword evidence="1" id="KW-1185">Reference proteome</keyword>
<reference evidence="1" key="1">
    <citation type="journal article" date="2016" name="Nat. Genet.">
        <title>The genome sequences of Arachis duranensis and Arachis ipaensis, the diploid ancestors of cultivated peanut.</title>
        <authorList>
            <person name="Bertioli D.J."/>
            <person name="Cannon S.B."/>
            <person name="Froenicke L."/>
            <person name="Huang G."/>
            <person name="Farmer A.D."/>
            <person name="Cannon E.K."/>
            <person name="Liu X."/>
            <person name="Gao D."/>
            <person name="Clevenger J."/>
            <person name="Dash S."/>
            <person name="Ren L."/>
            <person name="Moretzsohn M.C."/>
            <person name="Shirasawa K."/>
            <person name="Huang W."/>
            <person name="Vidigal B."/>
            <person name="Abernathy B."/>
            <person name="Chu Y."/>
            <person name="Niederhuth C.E."/>
            <person name="Umale P."/>
            <person name="Araujo A.C."/>
            <person name="Kozik A."/>
            <person name="Kim K.D."/>
            <person name="Burow M.D."/>
            <person name="Varshney R.K."/>
            <person name="Wang X."/>
            <person name="Zhang X."/>
            <person name="Barkley N."/>
            <person name="Guimaraes P.M."/>
            <person name="Isobe S."/>
            <person name="Guo B."/>
            <person name="Liao B."/>
            <person name="Stalker H.T."/>
            <person name="Schmitz R.J."/>
            <person name="Scheffler B.E."/>
            <person name="Leal-Bertioli S.C."/>
            <person name="Xun X."/>
            <person name="Jackson S.A."/>
            <person name="Michelmore R."/>
            <person name="Ozias-Akins P."/>
        </authorList>
    </citation>
    <scope>NUCLEOTIDE SEQUENCE [LARGE SCALE GENOMIC DNA]</scope>
    <source>
        <strain evidence="1">cv. V14167</strain>
    </source>
</reference>
<dbReference type="Gene3D" id="2.40.70.10">
    <property type="entry name" value="Acid Proteases"/>
    <property type="match status" value="1"/>
</dbReference>
<evidence type="ECO:0000313" key="1">
    <source>
        <dbReference type="Proteomes" id="UP000515211"/>
    </source>
</evidence>
<evidence type="ECO:0000313" key="2">
    <source>
        <dbReference type="RefSeq" id="XP_020981446.1"/>
    </source>
</evidence>
<accession>A0A6P5MEP1</accession>
<sequence>MPLYAKFMKELLTNKRNWKEQETLVLTKECSAIIQHNLLEKMQDSGSFVIPCTIGDVTIQRALCDLEPRVVEDLLVKVVPFIFPANFVILDVEEDKKSSIILRRPFLATGRGLIDVQKGELTLTVNEEQVVLNVFKALKHPNDSEGCMRVDVVEPLIREVLEAEVLDHILDTLSEYELLEIDDSPPQKNLVKMTHIQ</sequence>